<accession>A0A392MR16</accession>
<keyword evidence="3" id="KW-1185">Reference proteome</keyword>
<organism evidence="2 3">
    <name type="scientific">Trifolium medium</name>
    <dbReference type="NCBI Taxonomy" id="97028"/>
    <lineage>
        <taxon>Eukaryota</taxon>
        <taxon>Viridiplantae</taxon>
        <taxon>Streptophyta</taxon>
        <taxon>Embryophyta</taxon>
        <taxon>Tracheophyta</taxon>
        <taxon>Spermatophyta</taxon>
        <taxon>Magnoliopsida</taxon>
        <taxon>eudicotyledons</taxon>
        <taxon>Gunneridae</taxon>
        <taxon>Pentapetalae</taxon>
        <taxon>rosids</taxon>
        <taxon>fabids</taxon>
        <taxon>Fabales</taxon>
        <taxon>Fabaceae</taxon>
        <taxon>Papilionoideae</taxon>
        <taxon>50 kb inversion clade</taxon>
        <taxon>NPAAA clade</taxon>
        <taxon>Hologalegina</taxon>
        <taxon>IRL clade</taxon>
        <taxon>Trifolieae</taxon>
        <taxon>Trifolium</taxon>
    </lineage>
</organism>
<protein>
    <submittedName>
        <fullName evidence="2">Retrovirus-related Pol polyprotein from transposon TNT 1-94</fullName>
    </submittedName>
</protein>
<sequence length="428" mass="48220">MTTIRVILAIASIKNWFVHQLDVNNAFLHGDLCEDVYMKIPQGLEGFSDDKVCKLTKSLYGLKQASGKWYENLSQFLISHHFTQVPSDPTLFVKKTLDTFTALLVYVDDIVLTGDSMTEINNIKSKLHNTFGIKDLGILKFFLGLEVAHSTKGITLSQRQYCLDLLAETGDLGCKPSSIPMDPSHKLHHDDSTPYTDITGYRTLVGKLLYLTNTRPDIAFPVQQLCQFLDSPTLLHYKAAHKVLRYLKGCPGTGLFFPRTSDTHLVGFTDADWDGCVDTRRSTTGYCFFLGNSLICWKSKKQQTVSRSSSEAEYRALASGTCELQWLTYLLKDLQINLTQQPSLYCDSQSALHIASNPVFHERTKHLDIDCHVVRERLQGGLMKLLPISGYHQLADILTKALHPANFHRLISKLGLLDIYRPKLEGDC</sequence>
<name>A0A392MR16_9FABA</name>
<dbReference type="AlphaFoldDB" id="A0A392MR16"/>
<evidence type="ECO:0000259" key="1">
    <source>
        <dbReference type="Pfam" id="PF07727"/>
    </source>
</evidence>
<comment type="caution">
    <text evidence="2">The sequence shown here is derived from an EMBL/GenBank/DDBJ whole genome shotgun (WGS) entry which is preliminary data.</text>
</comment>
<dbReference type="Proteomes" id="UP000265520">
    <property type="component" value="Unassembled WGS sequence"/>
</dbReference>
<evidence type="ECO:0000313" key="3">
    <source>
        <dbReference type="Proteomes" id="UP000265520"/>
    </source>
</evidence>
<dbReference type="EMBL" id="LXQA010017267">
    <property type="protein sequence ID" value="MCH89947.1"/>
    <property type="molecule type" value="Genomic_DNA"/>
</dbReference>
<dbReference type="InterPro" id="IPR013103">
    <property type="entry name" value="RVT_2"/>
</dbReference>
<dbReference type="InterPro" id="IPR043502">
    <property type="entry name" value="DNA/RNA_pol_sf"/>
</dbReference>
<dbReference type="PANTHER" id="PTHR11439">
    <property type="entry name" value="GAG-POL-RELATED RETROTRANSPOSON"/>
    <property type="match status" value="1"/>
</dbReference>
<gene>
    <name evidence="2" type="ORF">A2U01_0010851</name>
</gene>
<dbReference type="PANTHER" id="PTHR11439:SF470">
    <property type="entry name" value="CYSTEINE-RICH RLK (RECEPTOR-LIKE PROTEIN KINASE) 8"/>
    <property type="match status" value="1"/>
</dbReference>
<reference evidence="2 3" key="1">
    <citation type="journal article" date="2018" name="Front. Plant Sci.">
        <title>Red Clover (Trifolium pratense) and Zigzag Clover (T. medium) - A Picture of Genomic Similarities and Differences.</title>
        <authorList>
            <person name="Dluhosova J."/>
            <person name="Istvanek J."/>
            <person name="Nedelnik J."/>
            <person name="Repkova J."/>
        </authorList>
    </citation>
    <scope>NUCLEOTIDE SEQUENCE [LARGE SCALE GENOMIC DNA]</scope>
    <source>
        <strain evidence="3">cv. 10/8</strain>
        <tissue evidence="2">Leaf</tissue>
    </source>
</reference>
<feature type="domain" description="Reverse transcriptase Ty1/copia-type" evidence="1">
    <location>
        <begin position="3"/>
        <end position="181"/>
    </location>
</feature>
<dbReference type="SUPFAM" id="SSF56672">
    <property type="entry name" value="DNA/RNA polymerases"/>
    <property type="match status" value="1"/>
</dbReference>
<proteinExistence type="predicted"/>
<dbReference type="CDD" id="cd09272">
    <property type="entry name" value="RNase_HI_RT_Ty1"/>
    <property type="match status" value="1"/>
</dbReference>
<dbReference type="Pfam" id="PF07727">
    <property type="entry name" value="RVT_2"/>
    <property type="match status" value="1"/>
</dbReference>
<evidence type="ECO:0000313" key="2">
    <source>
        <dbReference type="EMBL" id="MCH89947.1"/>
    </source>
</evidence>